<comment type="caution">
    <text evidence="3">The sequence shown here is derived from an EMBL/GenBank/DDBJ whole genome shotgun (WGS) entry which is preliminary data.</text>
</comment>
<dbReference type="InterPro" id="IPR036881">
    <property type="entry name" value="Glyco_hydro_3_C_sf"/>
</dbReference>
<protein>
    <submittedName>
        <fullName evidence="3">Glycoside hydrolase family 3 N-terminal domain-containing protein</fullName>
    </submittedName>
</protein>
<evidence type="ECO:0000256" key="1">
    <source>
        <dbReference type="ARBA" id="ARBA00022801"/>
    </source>
</evidence>
<dbReference type="Pfam" id="PF00933">
    <property type="entry name" value="Glyco_hydro_3"/>
    <property type="match status" value="1"/>
</dbReference>
<dbReference type="InterPro" id="IPR001764">
    <property type="entry name" value="Glyco_hydro_3_N"/>
</dbReference>
<keyword evidence="4" id="KW-1185">Reference proteome</keyword>
<dbReference type="InterPro" id="IPR002772">
    <property type="entry name" value="Glyco_hydro_3_C"/>
</dbReference>
<keyword evidence="1 3" id="KW-0378">Hydrolase</keyword>
<dbReference type="Pfam" id="PF01915">
    <property type="entry name" value="Glyco_hydro_3_C"/>
    <property type="match status" value="1"/>
</dbReference>
<dbReference type="PANTHER" id="PTHR30620:SF123">
    <property type="entry name" value="BETA-XYLOSIDASE"/>
    <property type="match status" value="1"/>
</dbReference>
<evidence type="ECO:0000313" key="3">
    <source>
        <dbReference type="EMBL" id="GAA5193415.1"/>
    </source>
</evidence>
<dbReference type="Proteomes" id="UP001501570">
    <property type="component" value="Unassembled WGS sequence"/>
</dbReference>
<dbReference type="SUPFAM" id="SSF52279">
    <property type="entry name" value="Beta-D-glucan exohydrolase, C-terminal domain"/>
    <property type="match status" value="1"/>
</dbReference>
<dbReference type="InterPro" id="IPR051915">
    <property type="entry name" value="Cellulose_Degrad_GH3"/>
</dbReference>
<dbReference type="InterPro" id="IPR026891">
    <property type="entry name" value="Fn3-like"/>
</dbReference>
<dbReference type="InterPro" id="IPR013783">
    <property type="entry name" value="Ig-like_fold"/>
</dbReference>
<dbReference type="Pfam" id="PF14310">
    <property type="entry name" value="Fn3-like"/>
    <property type="match status" value="1"/>
</dbReference>
<evidence type="ECO:0000259" key="2">
    <source>
        <dbReference type="SMART" id="SM01217"/>
    </source>
</evidence>
<proteinExistence type="predicted"/>
<dbReference type="InterPro" id="IPR017853">
    <property type="entry name" value="GH"/>
</dbReference>
<dbReference type="Gene3D" id="2.60.40.10">
    <property type="entry name" value="Immunoglobulins"/>
    <property type="match status" value="1"/>
</dbReference>
<dbReference type="SMART" id="SM01217">
    <property type="entry name" value="Fn3_like"/>
    <property type="match status" value="1"/>
</dbReference>
<dbReference type="Gene3D" id="3.40.50.1700">
    <property type="entry name" value="Glycoside hydrolase family 3 C-terminal domain"/>
    <property type="match status" value="1"/>
</dbReference>
<dbReference type="PANTHER" id="PTHR30620">
    <property type="entry name" value="PERIPLASMIC BETA-GLUCOSIDASE-RELATED"/>
    <property type="match status" value="1"/>
</dbReference>
<reference evidence="4" key="1">
    <citation type="journal article" date="2019" name="Int. J. Syst. Evol. Microbiol.">
        <title>The Global Catalogue of Microorganisms (GCM) 10K type strain sequencing project: providing services to taxonomists for standard genome sequencing and annotation.</title>
        <authorList>
            <consortium name="The Broad Institute Genomics Platform"/>
            <consortium name="The Broad Institute Genome Sequencing Center for Infectious Disease"/>
            <person name="Wu L."/>
            <person name="Ma J."/>
        </authorList>
    </citation>
    <scope>NUCLEOTIDE SEQUENCE [LARGE SCALE GENOMIC DNA]</scope>
    <source>
        <strain evidence="4">JCM 18304</strain>
    </source>
</reference>
<accession>A0ABP9SDE5</accession>
<gene>
    <name evidence="3" type="ORF">GCM10023322_55370</name>
</gene>
<dbReference type="RefSeq" id="WP_345634439.1">
    <property type="nucleotide sequence ID" value="NZ_BAABJQ010000019.1"/>
</dbReference>
<dbReference type="PRINTS" id="PR00133">
    <property type="entry name" value="GLHYDRLASE3"/>
</dbReference>
<feature type="domain" description="Fibronectin type III-like" evidence="2">
    <location>
        <begin position="665"/>
        <end position="731"/>
    </location>
</feature>
<dbReference type="SUPFAM" id="SSF51445">
    <property type="entry name" value="(Trans)glycosidases"/>
    <property type="match status" value="1"/>
</dbReference>
<organism evidence="3 4">
    <name type="scientific">Rugosimonospora acidiphila</name>
    <dbReference type="NCBI Taxonomy" id="556531"/>
    <lineage>
        <taxon>Bacteria</taxon>
        <taxon>Bacillati</taxon>
        <taxon>Actinomycetota</taxon>
        <taxon>Actinomycetes</taxon>
        <taxon>Micromonosporales</taxon>
        <taxon>Micromonosporaceae</taxon>
        <taxon>Rugosimonospora</taxon>
    </lineage>
</organism>
<name>A0ABP9SDE5_9ACTN</name>
<dbReference type="EMBL" id="BAABJQ010000019">
    <property type="protein sequence ID" value="GAA5193415.1"/>
    <property type="molecule type" value="Genomic_DNA"/>
</dbReference>
<dbReference type="Gene3D" id="3.20.20.300">
    <property type="entry name" value="Glycoside hydrolase, family 3, N-terminal domain"/>
    <property type="match status" value="1"/>
</dbReference>
<dbReference type="InterPro" id="IPR036962">
    <property type="entry name" value="Glyco_hydro_3_N_sf"/>
</dbReference>
<evidence type="ECO:0000313" key="4">
    <source>
        <dbReference type="Proteomes" id="UP001501570"/>
    </source>
</evidence>
<sequence>MTEPFRDPANPLDVRVDDLIGRMTTREKIGQLNQRLLGWHAWSRRDGTAVTTEALDEEIAHSGGLGALYGLLRADAWSGRDWSTGADPAASAEVAALVQRRVVAGSRLGIPALFVEEAPHGHQALGAQLFPTNLGAAAAWRPELIERAAAHTARELRARGAHLALVSGLDLLRDPRWGRGEECYGEDPLLASLYTRAVVRGMRREPGIGVVLKHFAGQGAGIGGRNGSPAPIGPRELTELHLPAARAGIDEGALGVMAAYNDIDGVPCCANGDLLTRVLRDRWGFEGLVMGDMFAVDRLMRAAPTPAAAAAVALRAGVDLSMCDVSYAALHEALDEGLVTEPLIDRACRRVLSVKLRLGLLDPPAPAPSFPPPEPVADLVAGGMVLLRNHGDLLPLSREARVAVIGPNAADLASLLGDYVPPLPDGTGTTVLDGVRGLLGDGVRYEPGCLLTMPIEGGLARAAAAAAGSDVAVLVLGSTGRRDYRDDFQTNGAARLGDARPAATTGEGFDAAEVELPAAQRDLVDAVTAGGTPVVAVIVSGRPHGIGRVAAACDAVLYAWYPGPTGGRAVAEILFGTREPVGRLPVSLPRSSAVLPVAYNERLETTERYIDADAAADFPFGAGIGYTRWAIGPASASTDRVGADDLAGVSVVATVHNAGTRGGTHVVQLYARALVAGRLPRRAVLVGFARVALAAGQRREVRVDIEPDAVPGLGIGAHDTGMLELWFASRAGEPADPLRLRLDPAAGELRS</sequence>
<dbReference type="GO" id="GO:0016787">
    <property type="term" value="F:hydrolase activity"/>
    <property type="evidence" value="ECO:0007669"/>
    <property type="project" value="UniProtKB-KW"/>
</dbReference>